<dbReference type="Proteomes" id="UP000324897">
    <property type="component" value="Unassembled WGS sequence"/>
</dbReference>
<protein>
    <submittedName>
        <fullName evidence="1">Uncharacterized protein</fullName>
    </submittedName>
</protein>
<name>A0A5J9SID3_9POAL</name>
<accession>A0A5J9SID3</accession>
<organism evidence="1 2">
    <name type="scientific">Eragrostis curvula</name>
    <name type="common">weeping love grass</name>
    <dbReference type="NCBI Taxonomy" id="38414"/>
    <lineage>
        <taxon>Eukaryota</taxon>
        <taxon>Viridiplantae</taxon>
        <taxon>Streptophyta</taxon>
        <taxon>Embryophyta</taxon>
        <taxon>Tracheophyta</taxon>
        <taxon>Spermatophyta</taxon>
        <taxon>Magnoliopsida</taxon>
        <taxon>Liliopsida</taxon>
        <taxon>Poales</taxon>
        <taxon>Poaceae</taxon>
        <taxon>PACMAD clade</taxon>
        <taxon>Chloridoideae</taxon>
        <taxon>Eragrostideae</taxon>
        <taxon>Eragrostidinae</taxon>
        <taxon>Eragrostis</taxon>
    </lineage>
</organism>
<dbReference type="Gramene" id="TVT98722">
    <property type="protein sequence ID" value="TVT98722"/>
    <property type="gene ID" value="EJB05_55952"/>
</dbReference>
<proteinExistence type="predicted"/>
<gene>
    <name evidence="1" type="ORF">EJB05_55952</name>
</gene>
<dbReference type="AlphaFoldDB" id="A0A5J9SID3"/>
<reference evidence="1 2" key="1">
    <citation type="journal article" date="2019" name="Sci. Rep.">
        <title>A high-quality genome of Eragrostis curvula grass provides insights into Poaceae evolution and supports new strategies to enhance forage quality.</title>
        <authorList>
            <person name="Carballo J."/>
            <person name="Santos B.A.C.M."/>
            <person name="Zappacosta D."/>
            <person name="Garbus I."/>
            <person name="Selva J.P."/>
            <person name="Gallo C.A."/>
            <person name="Diaz A."/>
            <person name="Albertini E."/>
            <person name="Caccamo M."/>
            <person name="Echenique V."/>
        </authorList>
    </citation>
    <scope>NUCLEOTIDE SEQUENCE [LARGE SCALE GENOMIC DNA]</scope>
    <source>
        <strain evidence="2">cv. Victoria</strain>
        <tissue evidence="1">Leaf</tissue>
    </source>
</reference>
<comment type="caution">
    <text evidence="1">The sequence shown here is derived from an EMBL/GenBank/DDBJ whole genome shotgun (WGS) entry which is preliminary data.</text>
</comment>
<dbReference type="EMBL" id="RWGY01000817">
    <property type="protein sequence ID" value="TVT98722.1"/>
    <property type="molecule type" value="Genomic_DNA"/>
</dbReference>
<evidence type="ECO:0000313" key="1">
    <source>
        <dbReference type="EMBL" id="TVT98722.1"/>
    </source>
</evidence>
<evidence type="ECO:0000313" key="2">
    <source>
        <dbReference type="Proteomes" id="UP000324897"/>
    </source>
</evidence>
<sequence>MKGNQKKSPGRSGRPLLFRQSQNIGVTCKCHVLISRSDPDVLVGGCMKNFREASHRQEPTRYVINSISMGLYTLIKPSWAYMSCWMRSF</sequence>
<keyword evidence="2" id="KW-1185">Reference proteome</keyword>